<comment type="function">
    <text evidence="1">Required for the export of heme to the periplasm for the biogenesis of c-type cytochromes.</text>
</comment>
<dbReference type="InterPro" id="IPR045062">
    <property type="entry name" value="Cyt_c_biogenesis_CcsA/CcmC"/>
</dbReference>
<dbReference type="InterPro" id="IPR003557">
    <property type="entry name" value="Cyt_c_biogenesis_CcmC"/>
</dbReference>
<organism evidence="11 12">
    <name type="scientific">Candidatus Acidiferrum panamense</name>
    <dbReference type="NCBI Taxonomy" id="2741543"/>
    <lineage>
        <taxon>Bacteria</taxon>
        <taxon>Pseudomonadati</taxon>
        <taxon>Acidobacteriota</taxon>
        <taxon>Terriglobia</taxon>
        <taxon>Candidatus Acidiferrales</taxon>
        <taxon>Candidatus Acidiferrum</taxon>
    </lineage>
</organism>
<protein>
    <recommendedName>
        <fullName evidence="4">Heme exporter protein C</fullName>
    </recommendedName>
</protein>
<evidence type="ECO:0000256" key="5">
    <source>
        <dbReference type="ARBA" id="ARBA00022692"/>
    </source>
</evidence>
<evidence type="ECO:0000256" key="2">
    <source>
        <dbReference type="ARBA" id="ARBA00004141"/>
    </source>
</evidence>
<name>A0A7V8NQV5_9BACT</name>
<evidence type="ECO:0000256" key="9">
    <source>
        <dbReference type="SAM" id="Phobius"/>
    </source>
</evidence>
<comment type="similarity">
    <text evidence="3">Belongs to the CcmC/CycZ/HelC family.</text>
</comment>
<feature type="domain" description="Cytochrome c assembly protein" evidence="10">
    <location>
        <begin position="2"/>
        <end position="79"/>
    </location>
</feature>
<evidence type="ECO:0000256" key="3">
    <source>
        <dbReference type="ARBA" id="ARBA00005840"/>
    </source>
</evidence>
<evidence type="ECO:0000256" key="4">
    <source>
        <dbReference type="ARBA" id="ARBA00016463"/>
    </source>
</evidence>
<evidence type="ECO:0000313" key="12">
    <source>
        <dbReference type="Proteomes" id="UP000567293"/>
    </source>
</evidence>
<dbReference type="GO" id="GO:0015232">
    <property type="term" value="F:heme transmembrane transporter activity"/>
    <property type="evidence" value="ECO:0007669"/>
    <property type="project" value="InterPro"/>
</dbReference>
<evidence type="ECO:0000256" key="8">
    <source>
        <dbReference type="ARBA" id="ARBA00023136"/>
    </source>
</evidence>
<evidence type="ECO:0000256" key="6">
    <source>
        <dbReference type="ARBA" id="ARBA00022748"/>
    </source>
</evidence>
<keyword evidence="7 9" id="KW-1133">Transmembrane helix</keyword>
<dbReference type="InterPro" id="IPR002541">
    <property type="entry name" value="Cyt_c_assembly"/>
</dbReference>
<evidence type="ECO:0000259" key="10">
    <source>
        <dbReference type="Pfam" id="PF01578"/>
    </source>
</evidence>
<dbReference type="PANTHER" id="PTHR30071">
    <property type="entry name" value="HEME EXPORTER PROTEIN C"/>
    <property type="match status" value="1"/>
</dbReference>
<dbReference type="Proteomes" id="UP000567293">
    <property type="component" value="Unassembled WGS sequence"/>
</dbReference>
<dbReference type="PRINTS" id="PR01386">
    <property type="entry name" value="CCMCBIOGNSIS"/>
</dbReference>
<dbReference type="GO" id="GO:0017004">
    <property type="term" value="P:cytochrome complex assembly"/>
    <property type="evidence" value="ECO:0007669"/>
    <property type="project" value="UniProtKB-KW"/>
</dbReference>
<feature type="non-terminal residue" evidence="11">
    <location>
        <position position="1"/>
    </location>
</feature>
<feature type="transmembrane region" description="Helical" evidence="9">
    <location>
        <begin position="25"/>
        <end position="43"/>
    </location>
</feature>
<dbReference type="Pfam" id="PF01578">
    <property type="entry name" value="Cytochrom_C_asm"/>
    <property type="match status" value="1"/>
</dbReference>
<sequence>CCTIGLITGPLWGKPAWGIWWTWDARLTTTFLLWLLYIAYLLLRSMVEEPDRRARISAVFGIFAFLDVPLVYVSNRFWRTQHPTPVFFGGPNAGVDPTMGKVLLLCFAAMVGVMIVLLLDRYHLERLRCEVSRLTSEIGSRDLDRPSRTAREHL</sequence>
<evidence type="ECO:0000256" key="1">
    <source>
        <dbReference type="ARBA" id="ARBA00002442"/>
    </source>
</evidence>
<keyword evidence="8 9" id="KW-0472">Membrane</keyword>
<gene>
    <name evidence="11" type="primary">ccsA</name>
    <name evidence="11" type="ORF">HRJ53_12640</name>
</gene>
<comment type="caution">
    <text evidence="11">The sequence shown here is derived from an EMBL/GenBank/DDBJ whole genome shotgun (WGS) entry which is preliminary data.</text>
</comment>
<dbReference type="PANTHER" id="PTHR30071:SF1">
    <property type="entry name" value="CYTOCHROME B_B6 PROTEIN-RELATED"/>
    <property type="match status" value="1"/>
</dbReference>
<dbReference type="AlphaFoldDB" id="A0A7V8NQV5"/>
<evidence type="ECO:0000256" key="7">
    <source>
        <dbReference type="ARBA" id="ARBA00022989"/>
    </source>
</evidence>
<dbReference type="GO" id="GO:0005886">
    <property type="term" value="C:plasma membrane"/>
    <property type="evidence" value="ECO:0007669"/>
    <property type="project" value="TreeGrafter"/>
</dbReference>
<reference evidence="11" key="1">
    <citation type="submission" date="2020-06" db="EMBL/GenBank/DDBJ databases">
        <title>Legume-microbial interactions unlock mineral nutrients during tropical forest succession.</title>
        <authorList>
            <person name="Epihov D.Z."/>
        </authorList>
    </citation>
    <scope>NUCLEOTIDE SEQUENCE [LARGE SCALE GENOMIC DNA]</scope>
    <source>
        <strain evidence="11">Pan2503</strain>
    </source>
</reference>
<keyword evidence="5 9" id="KW-0812">Transmembrane</keyword>
<feature type="transmembrane region" description="Helical" evidence="9">
    <location>
        <begin position="98"/>
        <end position="119"/>
    </location>
</feature>
<feature type="transmembrane region" description="Helical" evidence="9">
    <location>
        <begin position="55"/>
        <end position="78"/>
    </location>
</feature>
<proteinExistence type="inferred from homology"/>
<evidence type="ECO:0000313" key="11">
    <source>
        <dbReference type="EMBL" id="MBA0085837.1"/>
    </source>
</evidence>
<keyword evidence="12" id="KW-1185">Reference proteome</keyword>
<comment type="subcellular location">
    <subcellularLocation>
        <location evidence="2">Membrane</location>
        <topology evidence="2">Multi-pass membrane protein</topology>
    </subcellularLocation>
</comment>
<keyword evidence="6" id="KW-0201">Cytochrome c-type biogenesis</keyword>
<dbReference type="GO" id="GO:0020037">
    <property type="term" value="F:heme binding"/>
    <property type="evidence" value="ECO:0007669"/>
    <property type="project" value="InterPro"/>
</dbReference>
<accession>A0A7V8NQV5</accession>
<dbReference type="EMBL" id="JACDQQ010001234">
    <property type="protein sequence ID" value="MBA0085837.1"/>
    <property type="molecule type" value="Genomic_DNA"/>
</dbReference>